<feature type="region of interest" description="Disordered" evidence="1">
    <location>
        <begin position="63"/>
        <end position="151"/>
    </location>
</feature>
<evidence type="ECO:0000259" key="2">
    <source>
        <dbReference type="PROSITE" id="PS50090"/>
    </source>
</evidence>
<dbReference type="eggNOG" id="ENOG502QSSK">
    <property type="taxonomic scope" value="Eukaryota"/>
</dbReference>
<dbReference type="EMBL" id="AGNL01018143">
    <property type="protein sequence ID" value="EJK63593.1"/>
    <property type="molecule type" value="Genomic_DNA"/>
</dbReference>
<gene>
    <name evidence="3" type="ORF">THAOC_15741</name>
</gene>
<evidence type="ECO:0000313" key="3">
    <source>
        <dbReference type="EMBL" id="EJK63593.1"/>
    </source>
</evidence>
<sequence>MNNSSWTPCEDGMLANAIGRLGRSLRGGGAWETVVLNVPERSKEKCHARWKILEKRRKADAKILEKRRKADAANAEEERETKRKEPAKEEEREAKRARRWMTREEMRLAKEEEEAKREAKREERRLAKEEEREAKREERRLAKEEEKKEREVVRVMTREEKRLAKEEEAKREAKREERRLAKEEEEAKHEVKRLAKELEEEAKRKEEGEGVNLQDFVRSRVTPIRAEHLSRFFSVGQISALSDLVEVAKPSWDKGQTLSMKPLSKHLGKCFGEDLSSKSIRLVMLALVCDKSLAYGEYGKDVANRKIIHLLGDYKKKYFEFSFRTRKTTAENMLSESDYLKKRKKILSLLKKKGARVTIRRRERRSFPYSRREAQEMIRLF</sequence>
<organism evidence="3 4">
    <name type="scientific">Thalassiosira oceanica</name>
    <name type="common">Marine diatom</name>
    <dbReference type="NCBI Taxonomy" id="159749"/>
    <lineage>
        <taxon>Eukaryota</taxon>
        <taxon>Sar</taxon>
        <taxon>Stramenopiles</taxon>
        <taxon>Ochrophyta</taxon>
        <taxon>Bacillariophyta</taxon>
        <taxon>Coscinodiscophyceae</taxon>
        <taxon>Thalassiosirophycidae</taxon>
        <taxon>Thalassiosirales</taxon>
        <taxon>Thalassiosiraceae</taxon>
        <taxon>Thalassiosira</taxon>
    </lineage>
</organism>
<comment type="caution">
    <text evidence="3">The sequence shown here is derived from an EMBL/GenBank/DDBJ whole genome shotgun (WGS) entry which is preliminary data.</text>
</comment>
<dbReference type="SUPFAM" id="SSF46689">
    <property type="entry name" value="Homeodomain-like"/>
    <property type="match status" value="1"/>
</dbReference>
<dbReference type="InterPro" id="IPR001005">
    <property type="entry name" value="SANT/Myb"/>
</dbReference>
<evidence type="ECO:0000313" key="4">
    <source>
        <dbReference type="Proteomes" id="UP000266841"/>
    </source>
</evidence>
<reference evidence="3 4" key="1">
    <citation type="journal article" date="2012" name="Genome Biol.">
        <title>Genome and low-iron response of an oceanic diatom adapted to chronic iron limitation.</title>
        <authorList>
            <person name="Lommer M."/>
            <person name="Specht M."/>
            <person name="Roy A.S."/>
            <person name="Kraemer L."/>
            <person name="Andreson R."/>
            <person name="Gutowska M.A."/>
            <person name="Wolf J."/>
            <person name="Bergner S.V."/>
            <person name="Schilhabel M.B."/>
            <person name="Klostermeier U.C."/>
            <person name="Beiko R.G."/>
            <person name="Rosenstiel P."/>
            <person name="Hippler M."/>
            <person name="Laroche J."/>
        </authorList>
    </citation>
    <scope>NUCLEOTIDE SEQUENCE [LARGE SCALE GENOMIC DNA]</scope>
    <source>
        <strain evidence="3 4">CCMP1005</strain>
    </source>
</reference>
<feature type="compositionally biased region" description="Basic and acidic residues" evidence="1">
    <location>
        <begin position="101"/>
        <end position="151"/>
    </location>
</feature>
<name>K0SBU5_THAOC</name>
<dbReference type="PROSITE" id="PS50090">
    <property type="entry name" value="MYB_LIKE"/>
    <property type="match status" value="1"/>
</dbReference>
<keyword evidence="4" id="KW-1185">Reference proteome</keyword>
<evidence type="ECO:0000256" key="1">
    <source>
        <dbReference type="SAM" id="MobiDB-lite"/>
    </source>
</evidence>
<dbReference type="InterPro" id="IPR009057">
    <property type="entry name" value="Homeodomain-like_sf"/>
</dbReference>
<feature type="region of interest" description="Disordered" evidence="1">
    <location>
        <begin position="163"/>
        <end position="192"/>
    </location>
</feature>
<dbReference type="AlphaFoldDB" id="K0SBU5"/>
<protein>
    <recommendedName>
        <fullName evidence="2">Myb-like domain-containing protein</fullName>
    </recommendedName>
</protein>
<feature type="domain" description="Myb-like" evidence="2">
    <location>
        <begin position="1"/>
        <end position="54"/>
    </location>
</feature>
<proteinExistence type="predicted"/>
<feature type="compositionally biased region" description="Basic and acidic residues" evidence="1">
    <location>
        <begin position="79"/>
        <end position="94"/>
    </location>
</feature>
<dbReference type="Gene3D" id="1.10.10.60">
    <property type="entry name" value="Homeodomain-like"/>
    <property type="match status" value="1"/>
</dbReference>
<dbReference type="Proteomes" id="UP000266841">
    <property type="component" value="Unassembled WGS sequence"/>
</dbReference>
<accession>K0SBU5</accession>